<dbReference type="RefSeq" id="WP_263740094.1">
    <property type="nucleotide sequence ID" value="NZ_JAOWKZ010000003.1"/>
</dbReference>
<sequence length="123" mass="13822">MEPAFFDMTVKLLALAYLVPFIAFLFGVVICDQLKLHSMHKRKHLWLVSAPVAMFTVGMMVSSTKIKSAHDDVITYQYAHVTEFDQYLMFLAITIFLGTMAPTTFDRLRDKLAKTGPGGMAAE</sequence>
<dbReference type="Pfam" id="PF06912">
    <property type="entry name" value="DUF1275"/>
    <property type="match status" value="1"/>
</dbReference>
<accession>A0ABT2ZP05</accession>
<comment type="caution">
    <text evidence="2">The sequence shown here is derived from an EMBL/GenBank/DDBJ whole genome shotgun (WGS) entry which is preliminary data.</text>
</comment>
<feature type="transmembrane region" description="Helical" evidence="1">
    <location>
        <begin position="44"/>
        <end position="66"/>
    </location>
</feature>
<feature type="transmembrane region" description="Helical" evidence="1">
    <location>
        <begin position="12"/>
        <end position="32"/>
    </location>
</feature>
<keyword evidence="1" id="KW-1133">Transmembrane helix</keyword>
<name>A0ABT2ZP05_9RHOB</name>
<feature type="transmembrane region" description="Helical" evidence="1">
    <location>
        <begin position="86"/>
        <end position="105"/>
    </location>
</feature>
<organism evidence="2 3">
    <name type="scientific">Albidovulum litorale</name>
    <dbReference type="NCBI Taxonomy" id="2984134"/>
    <lineage>
        <taxon>Bacteria</taxon>
        <taxon>Pseudomonadati</taxon>
        <taxon>Pseudomonadota</taxon>
        <taxon>Alphaproteobacteria</taxon>
        <taxon>Rhodobacterales</taxon>
        <taxon>Paracoccaceae</taxon>
        <taxon>Albidovulum</taxon>
    </lineage>
</organism>
<evidence type="ECO:0000313" key="2">
    <source>
        <dbReference type="EMBL" id="MCV2872869.1"/>
    </source>
</evidence>
<keyword evidence="1" id="KW-0812">Transmembrane</keyword>
<dbReference type="Proteomes" id="UP001652564">
    <property type="component" value="Unassembled WGS sequence"/>
</dbReference>
<evidence type="ECO:0000313" key="3">
    <source>
        <dbReference type="Proteomes" id="UP001652564"/>
    </source>
</evidence>
<proteinExistence type="predicted"/>
<dbReference type="EMBL" id="JAOWKZ010000003">
    <property type="protein sequence ID" value="MCV2872869.1"/>
    <property type="molecule type" value="Genomic_DNA"/>
</dbReference>
<keyword evidence="1" id="KW-0472">Membrane</keyword>
<gene>
    <name evidence="2" type="ORF">OEZ71_11250</name>
</gene>
<reference evidence="2 3" key="1">
    <citation type="submission" date="2022-10" db="EMBL/GenBank/DDBJ databases">
        <title>Defluviimonas sp. nov., isolated from ocean surface sediments.</title>
        <authorList>
            <person name="He W."/>
            <person name="Wang L."/>
            <person name="Zhang D.-F."/>
        </authorList>
    </citation>
    <scope>NUCLEOTIDE SEQUENCE [LARGE SCALE GENOMIC DNA]</scope>
    <source>
        <strain evidence="2 3">WL0050</strain>
    </source>
</reference>
<protein>
    <submittedName>
        <fullName evidence="2">DUF1275 family protein</fullName>
    </submittedName>
</protein>
<dbReference type="InterPro" id="IPR010699">
    <property type="entry name" value="DUF1275"/>
</dbReference>
<evidence type="ECO:0000256" key="1">
    <source>
        <dbReference type="SAM" id="Phobius"/>
    </source>
</evidence>
<keyword evidence="3" id="KW-1185">Reference proteome</keyword>